<feature type="transmembrane region" description="Helical" evidence="5">
    <location>
        <begin position="225"/>
        <end position="244"/>
    </location>
</feature>
<accession>A0AAW5E3R8</accession>
<gene>
    <name evidence="6" type="ORF">MJG50_01545</name>
</gene>
<dbReference type="EMBL" id="JAKTTI010000001">
    <property type="protein sequence ID" value="MCH1623996.1"/>
    <property type="molecule type" value="Genomic_DNA"/>
</dbReference>
<keyword evidence="3 5" id="KW-1133">Transmembrane helix</keyword>
<dbReference type="RefSeq" id="WP_240252244.1">
    <property type="nucleotide sequence ID" value="NZ_JAKTTI010000001.1"/>
</dbReference>
<dbReference type="InterPro" id="IPR002657">
    <property type="entry name" value="BilAc:Na_symport/Acr3"/>
</dbReference>
<feature type="transmembrane region" description="Helical" evidence="5">
    <location>
        <begin position="201"/>
        <end position="219"/>
    </location>
</feature>
<protein>
    <submittedName>
        <fullName evidence="6">Bile acid:sodium symporter family protein</fullName>
    </submittedName>
</protein>
<proteinExistence type="predicted"/>
<sequence>MLNKMNKYLEKMMPLITPTSVIIGVLLSAYLSPFSNLVPWIFAFMTFAGALSSNFKSLQRAISQPIPILVALFTLHLLMPAWAWIVGHITFPDDSLTITGLLLAVVIPTGITSFIWVSMKHGNIALTLSIILVDTMLSPFIVPYSLTFFVGGNVEMDIWSIMKGLFLMIVLPSMLGMVVNHLTKGKSKELLSPRLSPFSKLGLAAVVMINSAEVAPFLKEVDLKLISIAAVVFMIAFSGYLFSWGIGKLFKLEIEVIVALIFTGGMRNISAGAVIAVTFFPSEVAVPVVVGMLFQQVLASLYGFFIDRTYQLGSVQHKHMA</sequence>
<feature type="transmembrane region" description="Helical" evidence="5">
    <location>
        <begin position="158"/>
        <end position="180"/>
    </location>
</feature>
<dbReference type="GO" id="GO:0016020">
    <property type="term" value="C:membrane"/>
    <property type="evidence" value="ECO:0007669"/>
    <property type="project" value="UniProtKB-SubCell"/>
</dbReference>
<keyword evidence="7" id="KW-1185">Reference proteome</keyword>
<evidence type="ECO:0000256" key="3">
    <source>
        <dbReference type="ARBA" id="ARBA00022989"/>
    </source>
</evidence>
<feature type="transmembrane region" description="Helical" evidence="5">
    <location>
        <begin position="12"/>
        <end position="31"/>
    </location>
</feature>
<name>A0AAW5E3R8_9BACI</name>
<organism evidence="6 7">
    <name type="scientific">Fredinandcohnia quinoae</name>
    <dbReference type="NCBI Taxonomy" id="2918902"/>
    <lineage>
        <taxon>Bacteria</taxon>
        <taxon>Bacillati</taxon>
        <taxon>Bacillota</taxon>
        <taxon>Bacilli</taxon>
        <taxon>Bacillales</taxon>
        <taxon>Bacillaceae</taxon>
        <taxon>Fredinandcohnia</taxon>
    </lineage>
</organism>
<evidence type="ECO:0000256" key="5">
    <source>
        <dbReference type="SAM" id="Phobius"/>
    </source>
</evidence>
<keyword evidence="2 5" id="KW-0812">Transmembrane</keyword>
<comment type="subcellular location">
    <subcellularLocation>
        <location evidence="1">Membrane</location>
        <topology evidence="1">Multi-pass membrane protein</topology>
    </subcellularLocation>
</comment>
<dbReference type="Proteomes" id="UP001431131">
    <property type="component" value="Unassembled WGS sequence"/>
</dbReference>
<dbReference type="PANTHER" id="PTHR10361">
    <property type="entry name" value="SODIUM-BILE ACID COTRANSPORTER"/>
    <property type="match status" value="1"/>
</dbReference>
<evidence type="ECO:0000256" key="2">
    <source>
        <dbReference type="ARBA" id="ARBA00022692"/>
    </source>
</evidence>
<feature type="transmembrane region" description="Helical" evidence="5">
    <location>
        <begin position="67"/>
        <end position="85"/>
    </location>
</feature>
<dbReference type="InterPro" id="IPR038770">
    <property type="entry name" value="Na+/solute_symporter_sf"/>
</dbReference>
<dbReference type="InterPro" id="IPR004710">
    <property type="entry name" value="Bilac:Na_transpt"/>
</dbReference>
<feature type="transmembrane region" description="Helical" evidence="5">
    <location>
        <begin position="97"/>
        <end position="117"/>
    </location>
</feature>
<dbReference type="Gene3D" id="1.20.1530.20">
    <property type="match status" value="1"/>
</dbReference>
<dbReference type="AlphaFoldDB" id="A0AAW5E3R8"/>
<evidence type="ECO:0000313" key="7">
    <source>
        <dbReference type="Proteomes" id="UP001431131"/>
    </source>
</evidence>
<reference evidence="6" key="1">
    <citation type="submission" date="2022-02" db="EMBL/GenBank/DDBJ databases">
        <title>Fredinandcohnia quinoae sp. nov. isolated from Chenopodium quinoa seeds.</title>
        <authorList>
            <person name="Saati-Santamaria Z."/>
            <person name="Flores-Felix J.D."/>
            <person name="Igual J.M."/>
            <person name="Velazquez E."/>
            <person name="Garcia-Fraile P."/>
            <person name="Martinez-Molina E."/>
        </authorList>
    </citation>
    <scope>NUCLEOTIDE SEQUENCE</scope>
    <source>
        <strain evidence="6">SECRCQ15</strain>
    </source>
</reference>
<evidence type="ECO:0000256" key="4">
    <source>
        <dbReference type="ARBA" id="ARBA00023136"/>
    </source>
</evidence>
<evidence type="ECO:0000313" key="6">
    <source>
        <dbReference type="EMBL" id="MCH1623996.1"/>
    </source>
</evidence>
<comment type="caution">
    <text evidence="6">The sequence shown here is derived from an EMBL/GenBank/DDBJ whole genome shotgun (WGS) entry which is preliminary data.</text>
</comment>
<evidence type="ECO:0000256" key="1">
    <source>
        <dbReference type="ARBA" id="ARBA00004141"/>
    </source>
</evidence>
<feature type="transmembrane region" description="Helical" evidence="5">
    <location>
        <begin position="37"/>
        <end position="55"/>
    </location>
</feature>
<feature type="transmembrane region" description="Helical" evidence="5">
    <location>
        <begin position="124"/>
        <end position="146"/>
    </location>
</feature>
<feature type="transmembrane region" description="Helical" evidence="5">
    <location>
        <begin position="285"/>
        <end position="305"/>
    </location>
</feature>
<dbReference type="PANTHER" id="PTHR10361:SF28">
    <property type="entry name" value="P3 PROTEIN-RELATED"/>
    <property type="match status" value="1"/>
</dbReference>
<dbReference type="Pfam" id="PF01758">
    <property type="entry name" value="SBF"/>
    <property type="match status" value="1"/>
</dbReference>
<keyword evidence="4 5" id="KW-0472">Membrane</keyword>
<feature type="transmembrane region" description="Helical" evidence="5">
    <location>
        <begin position="256"/>
        <end position="279"/>
    </location>
</feature>